<sequence length="427" mass="47442">MASMEVQRDSGSAQNGGSPEERMEIKNKDSKKKTKKNGKSSYLPKFSCLRIESHGKGNIDMEAETIDGDRPSPTHLVVMVNGIIGSAQNWRYAAKQFICKYPEDLIVHCSECNYSMLTFDGVDIMGDRLAAEVVSVIKRHPSVQKISFIGHSLGGLVARFAIARLYGQDVTGELPQGNDESQNDGYVTGKLPQGNGDSQTDGCGDACQEDKFKGKIAGLEPMNFITSATPHLGSRGHKQVPVFCGFYTLEKVAARTSWLLGRTGKHLFLTDCDEGKPPLLLRMVSDCEDLKFISALQSFRRRVAYANARCDHLVGWSTSSLRHPSELPKRQHLKRGDKYPHIVNVETAKAASQLQAHLETIVNRRETTDMEEEMLRGLTTVSWERVDVSFSGSKQRFLAHNTIQVKTYCINSDGADVIEHMIDNFLL</sequence>
<evidence type="ECO:0000313" key="2">
    <source>
        <dbReference type="Proteomes" id="UP001164539"/>
    </source>
</evidence>
<dbReference type="Proteomes" id="UP001164539">
    <property type="component" value="Chromosome 14"/>
</dbReference>
<reference evidence="1 2" key="1">
    <citation type="journal article" date="2023" name="Science">
        <title>Complex scaffold remodeling in plant triterpene biosynthesis.</title>
        <authorList>
            <person name="De La Pena R."/>
            <person name="Hodgson H."/>
            <person name="Liu J.C."/>
            <person name="Stephenson M.J."/>
            <person name="Martin A.C."/>
            <person name="Owen C."/>
            <person name="Harkess A."/>
            <person name="Leebens-Mack J."/>
            <person name="Jimenez L.E."/>
            <person name="Osbourn A."/>
            <person name="Sattely E.S."/>
        </authorList>
    </citation>
    <scope>NUCLEOTIDE SEQUENCE [LARGE SCALE GENOMIC DNA]</scope>
    <source>
        <strain evidence="2">cv. JPN11</strain>
        <tissue evidence="1">Leaf</tissue>
    </source>
</reference>
<keyword evidence="2" id="KW-1185">Reference proteome</keyword>
<organism evidence="1 2">
    <name type="scientific">Melia azedarach</name>
    <name type="common">Chinaberry tree</name>
    <dbReference type="NCBI Taxonomy" id="155640"/>
    <lineage>
        <taxon>Eukaryota</taxon>
        <taxon>Viridiplantae</taxon>
        <taxon>Streptophyta</taxon>
        <taxon>Embryophyta</taxon>
        <taxon>Tracheophyta</taxon>
        <taxon>Spermatophyta</taxon>
        <taxon>Magnoliopsida</taxon>
        <taxon>eudicotyledons</taxon>
        <taxon>Gunneridae</taxon>
        <taxon>Pentapetalae</taxon>
        <taxon>rosids</taxon>
        <taxon>malvids</taxon>
        <taxon>Sapindales</taxon>
        <taxon>Meliaceae</taxon>
        <taxon>Melia</taxon>
    </lineage>
</organism>
<evidence type="ECO:0000313" key="1">
    <source>
        <dbReference type="EMBL" id="KAJ4701551.1"/>
    </source>
</evidence>
<proteinExistence type="predicted"/>
<protein>
    <submittedName>
        <fullName evidence="1">Alpha/beta-Hydrolases superfamily protein</fullName>
    </submittedName>
</protein>
<gene>
    <name evidence="1" type="ORF">OWV82_024780</name>
</gene>
<dbReference type="EMBL" id="CM051407">
    <property type="protein sequence ID" value="KAJ4701551.1"/>
    <property type="molecule type" value="Genomic_DNA"/>
</dbReference>
<comment type="caution">
    <text evidence="1">The sequence shown here is derived from an EMBL/GenBank/DDBJ whole genome shotgun (WGS) entry which is preliminary data.</text>
</comment>
<accession>A0ACC1WQW5</accession>
<name>A0ACC1WQW5_MELAZ</name>